<name>A0A7K3QRD3_9ACTN</name>
<dbReference type="AlphaFoldDB" id="A0A7K3QRD3"/>
<proteinExistence type="predicted"/>
<dbReference type="EMBL" id="JAAGMR010000145">
    <property type="protein sequence ID" value="NEB92461.1"/>
    <property type="molecule type" value="Genomic_DNA"/>
</dbReference>
<accession>A0A7K3QRD3</accession>
<sequence>MSDARLFTLERDIDVSGVSGTGTVADGVVWPDGTVSIRWRGERPSTVVWESLSHAEHVHGHRGSTRFVWADSPKES</sequence>
<evidence type="ECO:0000313" key="2">
    <source>
        <dbReference type="Proteomes" id="UP000470520"/>
    </source>
</evidence>
<dbReference type="RefSeq" id="WP_164188259.1">
    <property type="nucleotide sequence ID" value="NZ_JAAGMR010000145.1"/>
</dbReference>
<reference evidence="1 2" key="1">
    <citation type="submission" date="2020-01" db="EMBL/GenBank/DDBJ databases">
        <title>Insect and environment-associated Actinomycetes.</title>
        <authorList>
            <person name="Currrie C."/>
            <person name="Chevrette M."/>
            <person name="Carlson C."/>
            <person name="Stubbendieck R."/>
            <person name="Wendt-Pienkowski E."/>
        </authorList>
    </citation>
    <scope>NUCLEOTIDE SEQUENCE [LARGE SCALE GENOMIC DNA]</scope>
    <source>
        <strain evidence="1 2">SID7754</strain>
    </source>
</reference>
<evidence type="ECO:0000313" key="1">
    <source>
        <dbReference type="EMBL" id="NEB92461.1"/>
    </source>
</evidence>
<gene>
    <name evidence="1" type="ORF">G3I21_12150</name>
</gene>
<protein>
    <submittedName>
        <fullName evidence="1">Uncharacterized protein</fullName>
    </submittedName>
</protein>
<organism evidence="1 2">
    <name type="scientific">Streptomyces bauhiniae</name>
    <dbReference type="NCBI Taxonomy" id="2340725"/>
    <lineage>
        <taxon>Bacteria</taxon>
        <taxon>Bacillati</taxon>
        <taxon>Actinomycetota</taxon>
        <taxon>Actinomycetes</taxon>
        <taxon>Kitasatosporales</taxon>
        <taxon>Streptomycetaceae</taxon>
        <taxon>Streptomyces</taxon>
    </lineage>
</organism>
<comment type="caution">
    <text evidence="1">The sequence shown here is derived from an EMBL/GenBank/DDBJ whole genome shotgun (WGS) entry which is preliminary data.</text>
</comment>
<dbReference type="Proteomes" id="UP000470520">
    <property type="component" value="Unassembled WGS sequence"/>
</dbReference>